<evidence type="ECO:0000256" key="1">
    <source>
        <dbReference type="ARBA" id="ARBA00004533"/>
    </source>
</evidence>
<comment type="similarity">
    <text evidence="2">Belongs to the GSP N family.</text>
</comment>
<dbReference type="Pfam" id="PF01203">
    <property type="entry name" value="T2SSN"/>
    <property type="match status" value="1"/>
</dbReference>
<keyword evidence="9" id="KW-0472">Membrane</keyword>
<keyword evidence="7" id="KW-0812">Transmembrane</keyword>
<keyword evidence="6" id="KW-0997">Cell inner membrane</keyword>
<dbReference type="AlphaFoldDB" id="A0YG43"/>
<evidence type="ECO:0000256" key="9">
    <source>
        <dbReference type="ARBA" id="ARBA00023136"/>
    </source>
</evidence>
<dbReference type="GO" id="GO:0005886">
    <property type="term" value="C:plasma membrane"/>
    <property type="evidence" value="ECO:0007669"/>
    <property type="project" value="UniProtKB-SubCell"/>
</dbReference>
<dbReference type="InterPro" id="IPR022792">
    <property type="entry name" value="T2SS_protein-GspN"/>
</dbReference>
<evidence type="ECO:0000256" key="4">
    <source>
        <dbReference type="ARBA" id="ARBA00022448"/>
    </source>
</evidence>
<evidence type="ECO:0000256" key="10">
    <source>
        <dbReference type="ARBA" id="ARBA00030772"/>
    </source>
</evidence>
<evidence type="ECO:0000256" key="2">
    <source>
        <dbReference type="ARBA" id="ARBA00007208"/>
    </source>
</evidence>
<evidence type="ECO:0000256" key="8">
    <source>
        <dbReference type="ARBA" id="ARBA00022927"/>
    </source>
</evidence>
<evidence type="ECO:0000256" key="6">
    <source>
        <dbReference type="ARBA" id="ARBA00022519"/>
    </source>
</evidence>
<gene>
    <name evidence="11" type="ORF">GP2143_02080</name>
</gene>
<proteinExistence type="inferred from homology"/>
<keyword evidence="4" id="KW-0813">Transport</keyword>
<name>A0YG43_9GAMM</name>
<dbReference type="EMBL" id="AAVT01000009">
    <property type="protein sequence ID" value="EAW30293.1"/>
    <property type="molecule type" value="Genomic_DNA"/>
</dbReference>
<comment type="caution">
    <text evidence="11">The sequence shown here is derived from an EMBL/GenBank/DDBJ whole genome shotgun (WGS) entry which is preliminary data.</text>
</comment>
<dbReference type="STRING" id="247633.GP2143_02080"/>
<reference evidence="11 12" key="1">
    <citation type="journal article" date="2010" name="J. Bacteriol.">
        <title>Genome sequence of the oligotrophic marine Gammaproteobacterium HTCC2143, isolated from the Oregon Coast.</title>
        <authorList>
            <person name="Oh H.M."/>
            <person name="Kang I."/>
            <person name="Ferriera S."/>
            <person name="Giovannoni S.J."/>
            <person name="Cho J.C."/>
        </authorList>
    </citation>
    <scope>NUCLEOTIDE SEQUENCE [LARGE SCALE GENOMIC DNA]</scope>
    <source>
        <strain evidence="11 12">HTCC2143</strain>
    </source>
</reference>
<dbReference type="OrthoDB" id="5735555at2"/>
<evidence type="ECO:0000256" key="5">
    <source>
        <dbReference type="ARBA" id="ARBA00022475"/>
    </source>
</evidence>
<dbReference type="GO" id="GO:0015627">
    <property type="term" value="C:type II protein secretion system complex"/>
    <property type="evidence" value="ECO:0007669"/>
    <property type="project" value="InterPro"/>
</dbReference>
<evidence type="ECO:0000256" key="7">
    <source>
        <dbReference type="ARBA" id="ARBA00022692"/>
    </source>
</evidence>
<evidence type="ECO:0000313" key="12">
    <source>
        <dbReference type="Proteomes" id="UP000004931"/>
    </source>
</evidence>
<keyword evidence="5" id="KW-1003">Cell membrane</keyword>
<organism evidence="11 12">
    <name type="scientific">marine gamma proteobacterium HTCC2143</name>
    <dbReference type="NCBI Taxonomy" id="247633"/>
    <lineage>
        <taxon>Bacteria</taxon>
        <taxon>Pseudomonadati</taxon>
        <taxon>Pseudomonadota</taxon>
        <taxon>Gammaproteobacteria</taxon>
        <taxon>Cellvibrionales</taxon>
        <taxon>Spongiibacteraceae</taxon>
        <taxon>BD1-7 clade</taxon>
    </lineage>
</organism>
<keyword evidence="8" id="KW-0653">Protein transport</keyword>
<sequence length="259" mass="28654">MKWFLILLGIMAIAAVVVIMRLPASLVPMILAEVEQRNLLPPESPSLFLTQTSGTIWQGQSADSIVEIDGVSVPLGRVSWELSPLSLLRSEPTLNVASSAPMQTLSTTLSVDMQGQITMTALEGRLPIGALEPWFPMLIRGDITFVIDHMIFTANTLHAIEGVLNFEYVDWVGGDYDMPLGSYMAHIYQQENQVRVQFDDFDATLGMDGLMSIEPDGNYTFDAILQPREGLAAEVRESITWFGKKQVNDSVLIKTRGHL</sequence>
<accession>A0YG43</accession>
<protein>
    <recommendedName>
        <fullName evidence="3">Type II secretion system protein N</fullName>
    </recommendedName>
    <alternativeName>
        <fullName evidence="10">General secretion pathway protein N</fullName>
    </alternativeName>
</protein>
<dbReference type="Proteomes" id="UP000004931">
    <property type="component" value="Unassembled WGS sequence"/>
</dbReference>
<dbReference type="GO" id="GO:0015628">
    <property type="term" value="P:protein secretion by the type II secretion system"/>
    <property type="evidence" value="ECO:0007669"/>
    <property type="project" value="InterPro"/>
</dbReference>
<comment type="subcellular location">
    <subcellularLocation>
        <location evidence="1">Cell inner membrane</location>
    </subcellularLocation>
</comment>
<evidence type="ECO:0000256" key="3">
    <source>
        <dbReference type="ARBA" id="ARBA00021563"/>
    </source>
</evidence>
<keyword evidence="12" id="KW-1185">Reference proteome</keyword>
<evidence type="ECO:0000313" key="11">
    <source>
        <dbReference type="EMBL" id="EAW30293.1"/>
    </source>
</evidence>
<dbReference type="eggNOG" id="ENOG5032YSH">
    <property type="taxonomic scope" value="Bacteria"/>
</dbReference>